<dbReference type="Proteomes" id="UP001526147">
    <property type="component" value="Unassembled WGS sequence"/>
</dbReference>
<evidence type="ECO:0000313" key="2">
    <source>
        <dbReference type="EMBL" id="MCV9887329.1"/>
    </source>
</evidence>
<dbReference type="EMBL" id="JAOYEY010000044">
    <property type="protein sequence ID" value="MCV9887329.1"/>
    <property type="molecule type" value="Genomic_DNA"/>
</dbReference>
<evidence type="ECO:0000313" key="3">
    <source>
        <dbReference type="Proteomes" id="UP001526147"/>
    </source>
</evidence>
<keyword evidence="1" id="KW-0472">Membrane</keyword>
<keyword evidence="1" id="KW-0812">Transmembrane</keyword>
<feature type="transmembrane region" description="Helical" evidence="1">
    <location>
        <begin position="5"/>
        <end position="22"/>
    </location>
</feature>
<protein>
    <submittedName>
        <fullName evidence="2">Uncharacterized protein</fullName>
    </submittedName>
</protein>
<sequence length="221" mass="24873">MRNKIILGSIAIIIIGVSLYLLNPSKDNGELTTEGSTEAEVETMAEVDEEAKAAAEALNEEEAKELVASQFEYFQAIVNGSYFKNARKNGPQDNYSDSWVSENVKEELHQRAVEIDELLPEQASDSISHDLLQVLIQINQASSPFESQKNIYRVYKTLLELHIILNDYTLEEGMFDPKEDWNQVFNQTEEEEEIKSEAELQAELEKAAAAGADVEVEVNEE</sequence>
<gene>
    <name evidence="2" type="ORF">OIH86_16945</name>
</gene>
<evidence type="ECO:0000256" key="1">
    <source>
        <dbReference type="SAM" id="Phobius"/>
    </source>
</evidence>
<reference evidence="2 3" key="1">
    <citation type="submission" date="2022-10" db="EMBL/GenBank/DDBJ databases">
        <title>Draft genome assembly of moderately radiation resistant bacterium Metabacillus halosaccharovorans.</title>
        <authorList>
            <person name="Pal S."/>
            <person name="Gopinathan A."/>
        </authorList>
    </citation>
    <scope>NUCLEOTIDE SEQUENCE [LARGE SCALE GENOMIC DNA]</scope>
    <source>
        <strain evidence="2 3">VITHBRA001</strain>
    </source>
</reference>
<proteinExistence type="predicted"/>
<comment type="caution">
    <text evidence="2">The sequence shown here is derived from an EMBL/GenBank/DDBJ whole genome shotgun (WGS) entry which is preliminary data.</text>
</comment>
<accession>A0ABT3DJV0</accession>
<keyword evidence="3" id="KW-1185">Reference proteome</keyword>
<organism evidence="2 3">
    <name type="scientific">Metabacillus halosaccharovorans</name>
    <dbReference type="NCBI Taxonomy" id="930124"/>
    <lineage>
        <taxon>Bacteria</taxon>
        <taxon>Bacillati</taxon>
        <taxon>Bacillota</taxon>
        <taxon>Bacilli</taxon>
        <taxon>Bacillales</taxon>
        <taxon>Bacillaceae</taxon>
        <taxon>Metabacillus</taxon>
    </lineage>
</organism>
<dbReference type="RefSeq" id="WP_264143717.1">
    <property type="nucleotide sequence ID" value="NZ_JAOYEY010000044.1"/>
</dbReference>
<name>A0ABT3DJV0_9BACI</name>
<keyword evidence="1" id="KW-1133">Transmembrane helix</keyword>